<accession>A0A507QQF1</accession>
<evidence type="ECO:0000313" key="2">
    <source>
        <dbReference type="Proteomes" id="UP000319663"/>
    </source>
</evidence>
<dbReference type="PANTHER" id="PTHR47843">
    <property type="entry name" value="BTB DOMAIN-CONTAINING PROTEIN-RELATED"/>
    <property type="match status" value="1"/>
</dbReference>
<dbReference type="STRING" id="5098.A0A507QQF1"/>
<reference evidence="1 2" key="1">
    <citation type="submission" date="2019-06" db="EMBL/GenBank/DDBJ databases">
        <title>Wine fermentation using esterase from Monascus purpureus.</title>
        <authorList>
            <person name="Geng C."/>
            <person name="Zhang Y."/>
        </authorList>
    </citation>
    <scope>NUCLEOTIDE SEQUENCE [LARGE SCALE GENOMIC DNA]</scope>
    <source>
        <strain evidence="1">HQ1</strain>
    </source>
</reference>
<proteinExistence type="predicted"/>
<dbReference type="Proteomes" id="UP000319663">
    <property type="component" value="Unassembled WGS sequence"/>
</dbReference>
<comment type="caution">
    <text evidence="1">The sequence shown here is derived from an EMBL/GenBank/DDBJ whole genome shotgun (WGS) entry which is preliminary data.</text>
</comment>
<evidence type="ECO:0000313" key="1">
    <source>
        <dbReference type="EMBL" id="TQB70677.1"/>
    </source>
</evidence>
<dbReference type="Gene3D" id="3.30.710.10">
    <property type="entry name" value="Potassium Channel Kv1.1, Chain A"/>
    <property type="match status" value="1"/>
</dbReference>
<dbReference type="EMBL" id="VIFY01000099">
    <property type="protein sequence ID" value="TQB70677.1"/>
    <property type="molecule type" value="Genomic_DNA"/>
</dbReference>
<evidence type="ECO:0008006" key="3">
    <source>
        <dbReference type="Google" id="ProtNLM"/>
    </source>
</evidence>
<keyword evidence="2" id="KW-1185">Reference proteome</keyword>
<protein>
    <recommendedName>
        <fullName evidence="3">BTB domain-containing protein</fullName>
    </recommendedName>
</protein>
<gene>
    <name evidence="1" type="ORF">MPDQ_008213</name>
</gene>
<dbReference type="PANTHER" id="PTHR47843:SF2">
    <property type="entry name" value="BTB DOMAIN-CONTAINING PROTEIN"/>
    <property type="match status" value="1"/>
</dbReference>
<sequence length="283" mass="31965">MSHQFNFLVGPDRTCLSIHAGLVSGLSRPLDALMNNGQMEESTSRCAVLEDTEVDTFISFCEYAYTGQYVTPGYVDGENKESALKGLPVFTFKGKDIKKPSKREPNSPRKTLEVALEDILDQNTDLDEDSPKPRILHPYNGLWNDFVSRRGFAFAKLATVSPNPDFLAHAKIYVFATRYLIDKLQMQALGSLHRDLRNFKLSNKNAKRIIDLLEYTYKSAGREEPGGKSQLRDLVIHYIACESRLLANNENFRHLLDENGEIGSDLVVKMVNQKPLRHSVLLS</sequence>
<dbReference type="AlphaFoldDB" id="A0A507QQF1"/>
<dbReference type="InterPro" id="IPR011333">
    <property type="entry name" value="SKP1/BTB/POZ_sf"/>
</dbReference>
<organism evidence="1 2">
    <name type="scientific">Monascus purpureus</name>
    <name type="common">Red mold</name>
    <name type="synonym">Monascus anka</name>
    <dbReference type="NCBI Taxonomy" id="5098"/>
    <lineage>
        <taxon>Eukaryota</taxon>
        <taxon>Fungi</taxon>
        <taxon>Dikarya</taxon>
        <taxon>Ascomycota</taxon>
        <taxon>Pezizomycotina</taxon>
        <taxon>Eurotiomycetes</taxon>
        <taxon>Eurotiomycetidae</taxon>
        <taxon>Eurotiales</taxon>
        <taxon>Aspergillaceae</taxon>
        <taxon>Monascus</taxon>
    </lineage>
</organism>
<name>A0A507QQF1_MONPU</name>